<dbReference type="AlphaFoldDB" id="A0A644WG97"/>
<dbReference type="Gene3D" id="3.10.350.10">
    <property type="entry name" value="LysM domain"/>
    <property type="match status" value="1"/>
</dbReference>
<accession>A0A644WG97</accession>
<organism evidence="2">
    <name type="scientific">bioreactor metagenome</name>
    <dbReference type="NCBI Taxonomy" id="1076179"/>
    <lineage>
        <taxon>unclassified sequences</taxon>
        <taxon>metagenomes</taxon>
        <taxon>ecological metagenomes</taxon>
    </lineage>
</organism>
<dbReference type="InterPro" id="IPR036779">
    <property type="entry name" value="LysM_dom_sf"/>
</dbReference>
<name>A0A644WG97_9ZZZZ</name>
<feature type="region of interest" description="Disordered" evidence="1">
    <location>
        <begin position="548"/>
        <end position="576"/>
    </location>
</feature>
<proteinExistence type="predicted"/>
<comment type="caution">
    <text evidence="2">The sequence shown here is derived from an EMBL/GenBank/DDBJ whole genome shotgun (WGS) entry which is preliminary data.</text>
</comment>
<protein>
    <submittedName>
        <fullName evidence="2">Uncharacterized protein</fullName>
    </submittedName>
</protein>
<gene>
    <name evidence="2" type="ORF">SDC9_49143</name>
</gene>
<feature type="compositionally biased region" description="Basic and acidic residues" evidence="1">
    <location>
        <begin position="548"/>
        <end position="569"/>
    </location>
</feature>
<evidence type="ECO:0000313" key="2">
    <source>
        <dbReference type="EMBL" id="MPM02886.1"/>
    </source>
</evidence>
<dbReference type="InterPro" id="IPR052196">
    <property type="entry name" value="Bact_Kbp"/>
</dbReference>
<dbReference type="PANTHER" id="PTHR34700">
    <property type="entry name" value="POTASSIUM BINDING PROTEIN KBP"/>
    <property type="match status" value="1"/>
</dbReference>
<dbReference type="EMBL" id="VSSQ01000905">
    <property type="protein sequence ID" value="MPM02886.1"/>
    <property type="molecule type" value="Genomic_DNA"/>
</dbReference>
<evidence type="ECO:0000256" key="1">
    <source>
        <dbReference type="SAM" id="MobiDB-lite"/>
    </source>
</evidence>
<dbReference type="PANTHER" id="PTHR34700:SF4">
    <property type="entry name" value="PHAGE-LIKE ELEMENT PBSX PROTEIN XKDP"/>
    <property type="match status" value="1"/>
</dbReference>
<sequence length="917" mass="100264">MIRKIPWFLPLVIVLLFLHACQSQPDVPLVVAEVVPTTTTTTVKVPVMIVSQAPPTTTTTLAPTKPVLPSISEPEYRNLFASVNDSHKEAVFYELEDLLPEGFVSASAQFQDARANFDVQVWRWPYDGEAAYPFAQELRGVGRSLEALLAKGLPMRSEAEKVKVQVRADTALANGLAQAVPERNAKARAEFELGKTLHTKAQYRASIAAFRKAALLFASAEALAAAETQRATLERSGFAKYSPYDVIEAGRLMAEDESLYVLGDDSSIARGNELLGRARQYYANAYTWGLECDATETRDKALLAKRRADSLVAEGNAADDYEKASASLEQGDENRGASDFARAADLYRQAEADFDEAYRVAARGQCEAGSAQELAKRGFEYLRAAFVAADIEPDAIFNEAGLFIGLADKALEEFSFTMAKADYLEALDKLAVSQSILQGEIESRRLAAQAKAERGAAEQAASQNLAVKNAELEALRAEKVDAERRLAEALAHQETGAQAEAARLSAERAALEKAAAEARAEADRLAAERAAAEQAAAMAAQTAAEAKAESERLAAERAAAEQAARDKAAADQAQQQEATRTAALSILTQAQARYDWATGVNAEHNYPEAYSSGAAQLTQARQAYEAADYQAASFKARTALASLERIAEFAPFPAGYIVDLLPERKNIDSLTFIAAQEYVYNDSFKWGILYQANKAQLKDPNNPDFLLSGQVIVIPSLRGEERSGIWDPKKTYGIFDKGYVSEEEKRAVETAQKQGLDAGKKSRAGAQSALDEGQKAYDKAIARNAKNNHPAALAEARKILEDAKASFKIEDYKTAAEQAKKAAEAFAAIPEFAPLPARYRVRYIPGETDSLWRIAGYPFVYNNNYLWMRLYNANKDLLYSPSDPHIILPGQILTIPSLKGEMREGLWDSKKTYPIYK</sequence>
<reference evidence="2" key="1">
    <citation type="submission" date="2019-08" db="EMBL/GenBank/DDBJ databases">
        <authorList>
            <person name="Kucharzyk K."/>
            <person name="Murdoch R.W."/>
            <person name="Higgins S."/>
            <person name="Loffler F."/>
        </authorList>
    </citation>
    <scope>NUCLEOTIDE SEQUENCE</scope>
</reference>